<evidence type="ECO:0000313" key="3">
    <source>
        <dbReference type="EMBL" id="CRK22519.1"/>
    </source>
</evidence>
<feature type="region of interest" description="Disordered" evidence="1">
    <location>
        <begin position="1"/>
        <end position="31"/>
    </location>
</feature>
<evidence type="ECO:0000313" key="4">
    <source>
        <dbReference type="Proteomes" id="UP000044602"/>
    </source>
</evidence>
<feature type="non-terminal residue" evidence="3">
    <location>
        <position position="194"/>
    </location>
</feature>
<accession>A0A0G4LKQ9</accession>
<dbReference type="EMBL" id="CVQH01014258">
    <property type="protein sequence ID" value="CRK22519.1"/>
    <property type="molecule type" value="Genomic_DNA"/>
</dbReference>
<keyword evidence="2" id="KW-1133">Transmembrane helix</keyword>
<keyword evidence="4" id="KW-1185">Reference proteome</keyword>
<evidence type="ECO:0000256" key="1">
    <source>
        <dbReference type="SAM" id="MobiDB-lite"/>
    </source>
</evidence>
<keyword evidence="2" id="KW-0812">Transmembrane</keyword>
<name>A0A0G4LKQ9_VERLO</name>
<feature type="compositionally biased region" description="Low complexity" evidence="1">
    <location>
        <begin position="14"/>
        <end position="31"/>
    </location>
</feature>
<reference evidence="3 4" key="1">
    <citation type="submission" date="2015-05" db="EMBL/GenBank/DDBJ databases">
        <authorList>
            <person name="Wang D.B."/>
            <person name="Wang M."/>
        </authorList>
    </citation>
    <scope>NUCLEOTIDE SEQUENCE [LARGE SCALE GENOMIC DNA]</scope>
    <source>
        <strain evidence="3">VL1</strain>
    </source>
</reference>
<protein>
    <submittedName>
        <fullName evidence="3">Uncharacterized protein</fullName>
    </submittedName>
</protein>
<proteinExistence type="predicted"/>
<evidence type="ECO:0000256" key="2">
    <source>
        <dbReference type="SAM" id="Phobius"/>
    </source>
</evidence>
<dbReference type="STRING" id="100787.A0A0G4LKQ9"/>
<sequence length="194" mass="21151">MNPHNDLWARDDGSANGIGNTNGGSTNSFAGQNNDTSQAALINEFRFAAAKSIRTSVIILAAFNVVAAFATAVGIIWHSYTTKKRKDPRFKFLCPPAVAITTTPPWLTPETVEKLERDGPRMWADAGRNLVAFDYIDHVQQAADAVFHMIDAAGTLRIDPSHKLAILDYDIQARRAAFARETFDCGVCLGEDAP</sequence>
<dbReference type="AlphaFoldDB" id="A0A0G4LKQ9"/>
<keyword evidence="2" id="KW-0472">Membrane</keyword>
<gene>
    <name evidence="3" type="ORF">BN1708_017954</name>
</gene>
<organism evidence="3 4">
    <name type="scientific">Verticillium longisporum</name>
    <name type="common">Verticillium dahliae var. longisporum</name>
    <dbReference type="NCBI Taxonomy" id="100787"/>
    <lineage>
        <taxon>Eukaryota</taxon>
        <taxon>Fungi</taxon>
        <taxon>Dikarya</taxon>
        <taxon>Ascomycota</taxon>
        <taxon>Pezizomycotina</taxon>
        <taxon>Sordariomycetes</taxon>
        <taxon>Hypocreomycetidae</taxon>
        <taxon>Glomerellales</taxon>
        <taxon>Plectosphaerellaceae</taxon>
        <taxon>Verticillium</taxon>
    </lineage>
</organism>
<feature type="transmembrane region" description="Helical" evidence="2">
    <location>
        <begin position="57"/>
        <end position="80"/>
    </location>
</feature>
<dbReference type="Proteomes" id="UP000044602">
    <property type="component" value="Unassembled WGS sequence"/>
</dbReference>